<comment type="similarity">
    <text evidence="1">Belongs to the STIG1 family.</text>
</comment>
<dbReference type="EnsemblPlants" id="Kaladp0068s0229.1.v1.1">
    <property type="protein sequence ID" value="Kaladp0068s0229.1.v1.1.CDS.1"/>
    <property type="gene ID" value="Kaladp0068s0229.v1.1"/>
</dbReference>
<name>A0A7N0UHX2_KALFE</name>
<evidence type="ECO:0000313" key="4">
    <source>
        <dbReference type="EnsemblPlants" id="Kaladp0068s0229.1.v1.1.CDS.1"/>
    </source>
</evidence>
<dbReference type="Pfam" id="PF04885">
    <property type="entry name" value="Stig1"/>
    <property type="match status" value="1"/>
</dbReference>
<dbReference type="PANTHER" id="PTHR33227:SF21">
    <property type="entry name" value="F12F1.21 PROTEIN"/>
    <property type="match status" value="1"/>
</dbReference>
<reference evidence="4" key="1">
    <citation type="submission" date="2021-01" db="UniProtKB">
        <authorList>
            <consortium name="EnsemblPlants"/>
        </authorList>
    </citation>
    <scope>IDENTIFICATION</scope>
</reference>
<feature type="chain" id="PRO_5029463592" description="Stigma-specific Stig1 family protein" evidence="3">
    <location>
        <begin position="26"/>
        <end position="143"/>
    </location>
</feature>
<keyword evidence="2 3" id="KW-0732">Signal</keyword>
<proteinExistence type="inferred from homology"/>
<accession>A0A7N0UHX2</accession>
<evidence type="ECO:0008006" key="6">
    <source>
        <dbReference type="Google" id="ProtNLM"/>
    </source>
</evidence>
<protein>
    <recommendedName>
        <fullName evidence="6">Stigma-specific Stig1 family protein</fullName>
    </recommendedName>
</protein>
<dbReference type="OMA" id="KKNCGIC"/>
<dbReference type="Gramene" id="Kaladp0068s0229.1.v1.1">
    <property type="protein sequence ID" value="Kaladp0068s0229.1.v1.1.CDS.1"/>
    <property type="gene ID" value="Kaladp0068s0229.v1.1"/>
</dbReference>
<dbReference type="PANTHER" id="PTHR33227">
    <property type="entry name" value="STIGMA-SPECIFIC STIG1-LIKE PROTEIN 3"/>
    <property type="match status" value="1"/>
</dbReference>
<evidence type="ECO:0000256" key="2">
    <source>
        <dbReference type="ARBA" id="ARBA00022729"/>
    </source>
</evidence>
<dbReference type="InterPro" id="IPR006969">
    <property type="entry name" value="Stig-like"/>
</dbReference>
<sequence length="143" mass="15288">MKMCVSIMAATVSVMILSSAIFTESTPLVGAGDSHQSPFKSSSRFLAARENSTSTLIIKTCDQAPALCLHKGSPGPECCNRQCVNLETDRLHCGKCGAKCHFSETCCGGKCVNPFNHDEHCGECYKRCGKGDSCVYGMCAYAN</sequence>
<evidence type="ECO:0000256" key="1">
    <source>
        <dbReference type="ARBA" id="ARBA00006010"/>
    </source>
</evidence>
<dbReference type="Proteomes" id="UP000594263">
    <property type="component" value="Unplaced"/>
</dbReference>
<evidence type="ECO:0000313" key="5">
    <source>
        <dbReference type="Proteomes" id="UP000594263"/>
    </source>
</evidence>
<evidence type="ECO:0000256" key="3">
    <source>
        <dbReference type="SAM" id="SignalP"/>
    </source>
</evidence>
<dbReference type="AlphaFoldDB" id="A0A7N0UHX2"/>
<keyword evidence="5" id="KW-1185">Reference proteome</keyword>
<organism evidence="4 5">
    <name type="scientific">Kalanchoe fedtschenkoi</name>
    <name type="common">Lavender scallops</name>
    <name type="synonym">South American air plant</name>
    <dbReference type="NCBI Taxonomy" id="63787"/>
    <lineage>
        <taxon>Eukaryota</taxon>
        <taxon>Viridiplantae</taxon>
        <taxon>Streptophyta</taxon>
        <taxon>Embryophyta</taxon>
        <taxon>Tracheophyta</taxon>
        <taxon>Spermatophyta</taxon>
        <taxon>Magnoliopsida</taxon>
        <taxon>eudicotyledons</taxon>
        <taxon>Gunneridae</taxon>
        <taxon>Pentapetalae</taxon>
        <taxon>Saxifragales</taxon>
        <taxon>Crassulaceae</taxon>
        <taxon>Kalanchoe</taxon>
    </lineage>
</organism>
<feature type="signal peptide" evidence="3">
    <location>
        <begin position="1"/>
        <end position="25"/>
    </location>
</feature>